<organism evidence="1 2">
    <name type="scientific">Serendipita vermifera MAFF 305830</name>
    <dbReference type="NCBI Taxonomy" id="933852"/>
    <lineage>
        <taxon>Eukaryota</taxon>
        <taxon>Fungi</taxon>
        <taxon>Dikarya</taxon>
        <taxon>Basidiomycota</taxon>
        <taxon>Agaricomycotina</taxon>
        <taxon>Agaricomycetes</taxon>
        <taxon>Sebacinales</taxon>
        <taxon>Serendipitaceae</taxon>
        <taxon>Serendipita</taxon>
    </lineage>
</organism>
<gene>
    <name evidence="1" type="ORF">M408DRAFT_331241</name>
</gene>
<dbReference type="EMBL" id="KN824315">
    <property type="protein sequence ID" value="KIM25300.1"/>
    <property type="molecule type" value="Genomic_DNA"/>
</dbReference>
<feature type="non-terminal residue" evidence="1">
    <location>
        <position position="1"/>
    </location>
</feature>
<dbReference type="SUPFAM" id="SSF54427">
    <property type="entry name" value="NTF2-like"/>
    <property type="match status" value="1"/>
</dbReference>
<name>A0A0C3AL35_SERVB</name>
<reference evidence="1 2" key="1">
    <citation type="submission" date="2014-04" db="EMBL/GenBank/DDBJ databases">
        <authorList>
            <consortium name="DOE Joint Genome Institute"/>
            <person name="Kuo A."/>
            <person name="Zuccaro A."/>
            <person name="Kohler A."/>
            <person name="Nagy L.G."/>
            <person name="Floudas D."/>
            <person name="Copeland A."/>
            <person name="Barry K.W."/>
            <person name="Cichocki N."/>
            <person name="Veneault-Fourrey C."/>
            <person name="LaButti K."/>
            <person name="Lindquist E.A."/>
            <person name="Lipzen A."/>
            <person name="Lundell T."/>
            <person name="Morin E."/>
            <person name="Murat C."/>
            <person name="Sun H."/>
            <person name="Tunlid A."/>
            <person name="Henrissat B."/>
            <person name="Grigoriev I.V."/>
            <person name="Hibbett D.S."/>
            <person name="Martin F."/>
            <person name="Nordberg H.P."/>
            <person name="Cantor M.N."/>
            <person name="Hua S.X."/>
        </authorList>
    </citation>
    <scope>NUCLEOTIDE SEQUENCE [LARGE SCALE GENOMIC DNA]</scope>
    <source>
        <strain evidence="1 2">MAFF 305830</strain>
    </source>
</reference>
<dbReference type="AlphaFoldDB" id="A0A0C3AL35"/>
<evidence type="ECO:0000313" key="2">
    <source>
        <dbReference type="Proteomes" id="UP000054097"/>
    </source>
</evidence>
<proteinExistence type="predicted"/>
<protein>
    <submittedName>
        <fullName evidence="1">Uncharacterized protein</fullName>
    </submittedName>
</protein>
<dbReference type="Proteomes" id="UP000054097">
    <property type="component" value="Unassembled WGS sequence"/>
</dbReference>
<dbReference type="HOGENOM" id="CLU_2243076_0_0_1"/>
<accession>A0A0C3AL35</accession>
<reference evidence="2" key="2">
    <citation type="submission" date="2015-01" db="EMBL/GenBank/DDBJ databases">
        <title>Evolutionary Origins and Diversification of the Mycorrhizal Mutualists.</title>
        <authorList>
            <consortium name="DOE Joint Genome Institute"/>
            <consortium name="Mycorrhizal Genomics Consortium"/>
            <person name="Kohler A."/>
            <person name="Kuo A."/>
            <person name="Nagy L.G."/>
            <person name="Floudas D."/>
            <person name="Copeland A."/>
            <person name="Barry K.W."/>
            <person name="Cichocki N."/>
            <person name="Veneault-Fourrey C."/>
            <person name="LaButti K."/>
            <person name="Lindquist E.A."/>
            <person name="Lipzen A."/>
            <person name="Lundell T."/>
            <person name="Morin E."/>
            <person name="Murat C."/>
            <person name="Riley R."/>
            <person name="Ohm R."/>
            <person name="Sun H."/>
            <person name="Tunlid A."/>
            <person name="Henrissat B."/>
            <person name="Grigoriev I.V."/>
            <person name="Hibbett D.S."/>
            <person name="Martin F."/>
        </authorList>
    </citation>
    <scope>NUCLEOTIDE SEQUENCE [LARGE SCALE GENOMIC DNA]</scope>
    <source>
        <strain evidence="2">MAFF 305830</strain>
    </source>
</reference>
<dbReference type="OrthoDB" id="10325118at2759"/>
<keyword evidence="2" id="KW-1185">Reference proteome</keyword>
<dbReference type="Gene3D" id="3.10.450.50">
    <property type="match status" value="1"/>
</dbReference>
<dbReference type="InterPro" id="IPR032710">
    <property type="entry name" value="NTF2-like_dom_sf"/>
</dbReference>
<sequence>IKAFNAHSWEDVKACIAPDVEIYVRGKLDIKDNWEQLEKNYRTHWAMPNGYVDVLKLEEFDHGVDVEILDRARQKVIDVRYTYAQQGGKWLQIKHEIDNIRDAAQ</sequence>
<evidence type="ECO:0000313" key="1">
    <source>
        <dbReference type="EMBL" id="KIM25300.1"/>
    </source>
</evidence>